<dbReference type="STRING" id="1111728.GCA_000427805_01475"/>
<accession>A0A2C6DS87</accession>
<dbReference type="Proteomes" id="UP000224974">
    <property type="component" value="Unassembled WGS sequence"/>
</dbReference>
<reference evidence="5" key="2">
    <citation type="submission" date="2017-09" db="EMBL/GenBank/DDBJ databases">
        <title>FDA dAtabase for Regulatory Grade micrObial Sequences (FDA-ARGOS): Supporting development and validation of Infectious Disease Dx tests.</title>
        <authorList>
            <person name="Minogue T."/>
            <person name="Wolcott M."/>
            <person name="Wasieloski L."/>
            <person name="Aguilar W."/>
            <person name="Moore D."/>
            <person name="Tallon L."/>
            <person name="Sadzewicz L."/>
            <person name="Ott S."/>
            <person name="Zhao X."/>
            <person name="Nagaraj S."/>
            <person name="Vavikolanu K."/>
            <person name="Aluvathingal J."/>
            <person name="Nadendla S."/>
            <person name="Sichtig H."/>
        </authorList>
    </citation>
    <scope>NUCLEOTIDE SEQUENCE [LARGE SCALE GENOMIC DNA]</scope>
    <source>
        <strain evidence="5">FDAARGOS_387</strain>
    </source>
</reference>
<evidence type="ECO:0000259" key="1">
    <source>
        <dbReference type="Pfam" id="PF00498"/>
    </source>
</evidence>
<dbReference type="Gene3D" id="2.60.200.20">
    <property type="match status" value="1"/>
</dbReference>
<dbReference type="EMBL" id="CAADJA010000002">
    <property type="protein sequence ID" value="VFS52420.1"/>
    <property type="molecule type" value="Genomic_DNA"/>
</dbReference>
<evidence type="ECO:0000313" key="6">
    <source>
        <dbReference type="Proteomes" id="UP000373449"/>
    </source>
</evidence>
<gene>
    <name evidence="3" type="ORF">CRN84_21290</name>
    <name evidence="4" type="ORF">NCTC12282_05824</name>
</gene>
<dbReference type="InterPro" id="IPR046883">
    <property type="entry name" value="T6SS_FHA_C"/>
</dbReference>
<organism evidence="3 5">
    <name type="scientific">Budvicia aquatica</name>
    <dbReference type="NCBI Taxonomy" id="82979"/>
    <lineage>
        <taxon>Bacteria</taxon>
        <taxon>Pseudomonadati</taxon>
        <taxon>Pseudomonadota</taxon>
        <taxon>Gammaproteobacteria</taxon>
        <taxon>Enterobacterales</taxon>
        <taxon>Budviciaceae</taxon>
        <taxon>Budvicia</taxon>
    </lineage>
</organism>
<dbReference type="SUPFAM" id="SSF49879">
    <property type="entry name" value="SMAD/FHA domain"/>
    <property type="match status" value="1"/>
</dbReference>
<dbReference type="Pfam" id="PF20232">
    <property type="entry name" value="T6SS_FHA_C"/>
    <property type="match status" value="1"/>
</dbReference>
<dbReference type="NCBIfam" id="TIGR03354">
    <property type="entry name" value="VI_FHA"/>
    <property type="match status" value="1"/>
</dbReference>
<keyword evidence="5" id="KW-1185">Reference proteome</keyword>
<proteinExistence type="predicted"/>
<feature type="domain" description="FHA" evidence="1">
    <location>
        <begin position="34"/>
        <end position="101"/>
    </location>
</feature>
<evidence type="ECO:0000313" key="5">
    <source>
        <dbReference type="Proteomes" id="UP000224974"/>
    </source>
</evidence>
<dbReference type="RefSeq" id="WP_029094495.1">
    <property type="nucleotide sequence ID" value="NZ_CAADJA010000002.1"/>
</dbReference>
<evidence type="ECO:0000313" key="4">
    <source>
        <dbReference type="EMBL" id="VFS52420.1"/>
    </source>
</evidence>
<dbReference type="AlphaFoldDB" id="A0A2C6DS87"/>
<dbReference type="CDD" id="cd00060">
    <property type="entry name" value="FHA"/>
    <property type="match status" value="1"/>
</dbReference>
<dbReference type="InterPro" id="IPR017735">
    <property type="entry name" value="T6SS_FHA"/>
</dbReference>
<evidence type="ECO:0000313" key="3">
    <source>
        <dbReference type="EMBL" id="PHI31684.1"/>
    </source>
</evidence>
<dbReference type="OrthoDB" id="273564at2"/>
<dbReference type="Proteomes" id="UP000373449">
    <property type="component" value="Unassembled WGS sequence"/>
</dbReference>
<sequence length="426" mass="48098">MEKNQHTLLLKVTNPQLMQSGKKSEHYFSINGGTIGSAATNDWILQDINLNIAESQVHLDYQDGAFFISLAGGKAIFINGSEVSSLHQRIKLQHGDKAQIGKLNVNIQTGSNPEAFIDILSTQPTDIIHHSDKPLEELLRSHPKTQSHHSVEDTQDNVIIDPLKAIDADSLSVISQFHNNTPSLPESSTQPELYDYNLKQETSGLNTGFLNIKTNRNNGDNNLHNNRLSPEMYLAVAPLLRGLGVSLDIENTDEANIILEELGQTIRASIEGLLKLQQSKSILNHKNLRAIEDNPLRLNQTYEDTISSLFSSKACSVHLSAPTAVAESLDNIQLHNQASHTATQYALSAILDVFSPEQLLSRFTSYRHGRNRQEMDDNWSWQMFCSYYQELSSNRQTGFEKLFWEHYEQEYDKQIRKLNLERENHA</sequence>
<dbReference type="InterPro" id="IPR008984">
    <property type="entry name" value="SMAD_FHA_dom_sf"/>
</dbReference>
<protein>
    <submittedName>
        <fullName evidence="3">Type VI secretion system-associated FHA domain protein TagH</fullName>
    </submittedName>
</protein>
<dbReference type="InterPro" id="IPR000253">
    <property type="entry name" value="FHA_dom"/>
</dbReference>
<reference evidence="3" key="1">
    <citation type="submission" date="2017-09" db="EMBL/GenBank/DDBJ databases">
        <title>FDA dAtabase for Regulatory Grade micrObial Sequences (FDA-ARGOS): Supporting development and validation of Infectious Disease Dx tests.</title>
        <authorList>
            <person name="Minogue T."/>
            <person name="Wolcott M."/>
            <person name="Wasieloski L."/>
            <person name="Aguilar W."/>
            <person name="Moore D."/>
            <person name="Tallon L.J."/>
            <person name="Sadzewicz L."/>
            <person name="Ott S."/>
            <person name="Zhao X."/>
            <person name="Nagaraj S."/>
            <person name="Vavikolanu K."/>
            <person name="Aluvathingal J."/>
            <person name="Nadendla S."/>
            <person name="Sichtig H."/>
        </authorList>
    </citation>
    <scope>NUCLEOTIDE SEQUENCE</scope>
    <source>
        <strain evidence="3">FDAARGOS_387</strain>
    </source>
</reference>
<dbReference type="EMBL" id="PDDX01000001">
    <property type="protein sequence ID" value="PHI31684.1"/>
    <property type="molecule type" value="Genomic_DNA"/>
</dbReference>
<name>A0A2C6DS87_9GAMM</name>
<feature type="domain" description="Type VI secretion system FHA" evidence="2">
    <location>
        <begin position="241"/>
        <end position="414"/>
    </location>
</feature>
<dbReference type="Pfam" id="PF00498">
    <property type="entry name" value="FHA"/>
    <property type="match status" value="1"/>
</dbReference>
<reference evidence="4 6" key="3">
    <citation type="submission" date="2019-03" db="EMBL/GenBank/DDBJ databases">
        <authorList>
            <consortium name="Pathogen Informatics"/>
        </authorList>
    </citation>
    <scope>NUCLEOTIDE SEQUENCE [LARGE SCALE GENOMIC DNA]</scope>
    <source>
        <strain evidence="4 6">NCTC12282</strain>
    </source>
</reference>
<evidence type="ECO:0000259" key="2">
    <source>
        <dbReference type="Pfam" id="PF20232"/>
    </source>
</evidence>